<feature type="compositionally biased region" description="Pro residues" evidence="1">
    <location>
        <begin position="285"/>
        <end position="307"/>
    </location>
</feature>
<feature type="region of interest" description="Disordered" evidence="1">
    <location>
        <begin position="25"/>
        <end position="44"/>
    </location>
</feature>
<feature type="region of interest" description="Disordered" evidence="1">
    <location>
        <begin position="244"/>
        <end position="319"/>
    </location>
</feature>
<evidence type="ECO:0000313" key="2">
    <source>
        <dbReference type="EMBL" id="KAK1606078.1"/>
    </source>
</evidence>
<proteinExistence type="predicted"/>
<evidence type="ECO:0000313" key="3">
    <source>
        <dbReference type="Proteomes" id="UP001231189"/>
    </source>
</evidence>
<dbReference type="EMBL" id="JAUUTY010000007">
    <property type="protein sequence ID" value="KAK1606078.1"/>
    <property type="molecule type" value="Genomic_DNA"/>
</dbReference>
<dbReference type="Pfam" id="PF14223">
    <property type="entry name" value="Retrotran_gag_2"/>
    <property type="match status" value="1"/>
</dbReference>
<dbReference type="AlphaFoldDB" id="A0AAD8VIJ9"/>
<name>A0AAD8VIJ9_LOLMU</name>
<evidence type="ECO:0000256" key="1">
    <source>
        <dbReference type="SAM" id="MobiDB-lite"/>
    </source>
</evidence>
<feature type="compositionally biased region" description="Pro residues" evidence="1">
    <location>
        <begin position="252"/>
        <end position="273"/>
    </location>
</feature>
<gene>
    <name evidence="2" type="ORF">QYE76_029751</name>
</gene>
<protein>
    <submittedName>
        <fullName evidence="2">Uncharacterized protein</fullName>
    </submittedName>
</protein>
<sequence length="587" mass="63683">MAPTPPTPPPPPPPGFFEWRDAMAAAAAAKPSTSSKPPPPTTTTTTINFADTISDVTPLIPIVLDLPKHNYYHWRHLFEVHLGRCNLMAHVDLSVPPSPSDPRWVKDDLAVIQWIYQRVSTEIFNLVFRAATSAASLWAALRQLFQDNIDARINTLNIELRNTVQGDSPVGIYCQRLQTIADELRELGDPIEDKQLIKILLVGLSERFDKQRSFIPMMRPPPTFAEVRSLLSWADRTITTKESRPHAFAAAPRPPVPAPAPPPPAPVSPPGWRPSPNYRGTKPMYRPPTPRPAPPNPPQPVAPPSAPASPAAPLWRPPHDPWTGLVQAWSMPWTSPSPVGAPPAYSGSWQPGLHPHTGSPGLLAPRVPAHAHYAAPSSALYAAPPSALYTAPSPAHFAAAPYGSSTPAPYAPGSYYSPYNMYPTTAAPPPSAPAPASSAAPTPSAPSWDQAAFLQAMNNFAAQDNSDNYVSVEFDPFGLSVKDFMTKAEIARFDSSGDLYSDFFSAPFFSNQIILKSLHLTRLYSHFSQFFCRSSYSCPGSSHPYVGPFSTPATHCPGHCVLLLRCAGHINRPFPSTTACHPNSCTN</sequence>
<organism evidence="2 3">
    <name type="scientific">Lolium multiflorum</name>
    <name type="common">Italian ryegrass</name>
    <name type="synonym">Lolium perenne subsp. multiflorum</name>
    <dbReference type="NCBI Taxonomy" id="4521"/>
    <lineage>
        <taxon>Eukaryota</taxon>
        <taxon>Viridiplantae</taxon>
        <taxon>Streptophyta</taxon>
        <taxon>Embryophyta</taxon>
        <taxon>Tracheophyta</taxon>
        <taxon>Spermatophyta</taxon>
        <taxon>Magnoliopsida</taxon>
        <taxon>Liliopsida</taxon>
        <taxon>Poales</taxon>
        <taxon>Poaceae</taxon>
        <taxon>BOP clade</taxon>
        <taxon>Pooideae</taxon>
        <taxon>Poodae</taxon>
        <taxon>Poeae</taxon>
        <taxon>Poeae Chloroplast Group 2 (Poeae type)</taxon>
        <taxon>Loliodinae</taxon>
        <taxon>Loliinae</taxon>
        <taxon>Lolium</taxon>
    </lineage>
</organism>
<keyword evidence="3" id="KW-1185">Reference proteome</keyword>
<accession>A0AAD8VIJ9</accession>
<comment type="caution">
    <text evidence="2">The sequence shown here is derived from an EMBL/GenBank/DDBJ whole genome shotgun (WGS) entry which is preliminary data.</text>
</comment>
<reference evidence="2" key="1">
    <citation type="submission" date="2023-07" db="EMBL/GenBank/DDBJ databases">
        <title>A chromosome-level genome assembly of Lolium multiflorum.</title>
        <authorList>
            <person name="Chen Y."/>
            <person name="Copetti D."/>
            <person name="Kolliker R."/>
            <person name="Studer B."/>
        </authorList>
    </citation>
    <scope>NUCLEOTIDE SEQUENCE</scope>
    <source>
        <strain evidence="2">02402/16</strain>
        <tissue evidence="2">Leaf</tissue>
    </source>
</reference>
<dbReference type="Proteomes" id="UP001231189">
    <property type="component" value="Unassembled WGS sequence"/>
</dbReference>
<dbReference type="PANTHER" id="PTHR47481:SF41">
    <property type="entry name" value="COPIA-LIKE POLYPROTEIN_RETROTRANSPOSON"/>
    <property type="match status" value="1"/>
</dbReference>
<feature type="compositionally biased region" description="Low complexity" evidence="1">
    <location>
        <begin position="25"/>
        <end position="35"/>
    </location>
</feature>
<dbReference type="PANTHER" id="PTHR47481">
    <property type="match status" value="1"/>
</dbReference>